<gene>
    <name evidence="5" type="ORF">SAMN05660462_00794</name>
</gene>
<dbReference type="InterPro" id="IPR000055">
    <property type="entry name" value="Restrct_endonuc_typeI_TRD"/>
</dbReference>
<proteinExistence type="inferred from homology"/>
<dbReference type="AlphaFoldDB" id="A0A1H3ME11"/>
<dbReference type="PANTHER" id="PTHR30408:SF12">
    <property type="entry name" value="TYPE I RESTRICTION ENZYME MJAVIII SPECIFICITY SUBUNIT"/>
    <property type="match status" value="1"/>
</dbReference>
<dbReference type="GO" id="GO:0009307">
    <property type="term" value="P:DNA restriction-modification system"/>
    <property type="evidence" value="ECO:0007669"/>
    <property type="project" value="UniProtKB-KW"/>
</dbReference>
<reference evidence="5 6" key="1">
    <citation type="submission" date="2016-10" db="EMBL/GenBank/DDBJ databases">
        <authorList>
            <person name="de Groot N.N."/>
        </authorList>
    </citation>
    <scope>NUCLEOTIDE SEQUENCE [LARGE SCALE GENOMIC DNA]</scope>
    <source>
        <strain evidence="5 6">DSM 21650</strain>
    </source>
</reference>
<evidence type="ECO:0000256" key="1">
    <source>
        <dbReference type="ARBA" id="ARBA00010923"/>
    </source>
</evidence>
<evidence type="ECO:0000256" key="2">
    <source>
        <dbReference type="ARBA" id="ARBA00022747"/>
    </source>
</evidence>
<dbReference type="InterPro" id="IPR044946">
    <property type="entry name" value="Restrct_endonuc_typeI_TRD_sf"/>
</dbReference>
<evidence type="ECO:0000256" key="3">
    <source>
        <dbReference type="ARBA" id="ARBA00023125"/>
    </source>
</evidence>
<dbReference type="RefSeq" id="WP_091727527.1">
    <property type="nucleotide sequence ID" value="NZ_FNQE01000006.1"/>
</dbReference>
<dbReference type="GO" id="GO:0003677">
    <property type="term" value="F:DNA binding"/>
    <property type="evidence" value="ECO:0007669"/>
    <property type="project" value="UniProtKB-KW"/>
</dbReference>
<dbReference type="PANTHER" id="PTHR30408">
    <property type="entry name" value="TYPE-1 RESTRICTION ENZYME ECOKI SPECIFICITY PROTEIN"/>
    <property type="match status" value="1"/>
</dbReference>
<keyword evidence="2" id="KW-0680">Restriction system</keyword>
<evidence type="ECO:0000313" key="6">
    <source>
        <dbReference type="Proteomes" id="UP000198625"/>
    </source>
</evidence>
<dbReference type="SUPFAM" id="SSF116734">
    <property type="entry name" value="DNA methylase specificity domain"/>
    <property type="match status" value="1"/>
</dbReference>
<dbReference type="InterPro" id="IPR052021">
    <property type="entry name" value="Type-I_RS_S_subunit"/>
</dbReference>
<name>A0A1H3ME11_9FIRM</name>
<dbReference type="EMBL" id="FNQE01000006">
    <property type="protein sequence ID" value="SDY74419.1"/>
    <property type="molecule type" value="Genomic_DNA"/>
</dbReference>
<comment type="similarity">
    <text evidence="1">Belongs to the type-I restriction system S methylase family.</text>
</comment>
<keyword evidence="6" id="KW-1185">Reference proteome</keyword>
<evidence type="ECO:0000313" key="5">
    <source>
        <dbReference type="EMBL" id="SDY74419.1"/>
    </source>
</evidence>
<accession>A0A1H3ME11</accession>
<protein>
    <submittedName>
        <fullName evidence="5">Type I restriction modification DNA specificity domain-containing protein</fullName>
    </submittedName>
</protein>
<evidence type="ECO:0000259" key="4">
    <source>
        <dbReference type="Pfam" id="PF01420"/>
    </source>
</evidence>
<dbReference type="Pfam" id="PF01420">
    <property type="entry name" value="Methylase_S"/>
    <property type="match status" value="1"/>
</dbReference>
<feature type="domain" description="Type I restriction modification DNA specificity" evidence="4">
    <location>
        <begin position="1"/>
        <end position="175"/>
    </location>
</feature>
<dbReference type="OrthoDB" id="5360691at2"/>
<dbReference type="Proteomes" id="UP000198625">
    <property type="component" value="Unassembled WGS sequence"/>
</dbReference>
<dbReference type="STRING" id="415015.SAMN05660462_00794"/>
<keyword evidence="3" id="KW-0238">DNA-binding</keyword>
<dbReference type="Gene3D" id="3.90.220.20">
    <property type="entry name" value="DNA methylase specificity domains"/>
    <property type="match status" value="1"/>
</dbReference>
<sequence length="192" mass="22492">MKLGEITDIKIGLVLSRKKASIKYEVESRYKLITLKNIEENGAFNEEQFETFESNDELDNGYFTEEGDILIRLSHPHTSVYIDKSKSGLLVPSYFAIIKLTTQKFIPEYITWYLNTDKVKKELMKSQTGTAISTTNKSILASLDIDEVPIEKQKKIWEIRELHLREIQLLYKLIEEKEKYYKTITDKLLKMD</sequence>
<organism evidence="5 6">
    <name type="scientific">Proteiniborus ethanoligenes</name>
    <dbReference type="NCBI Taxonomy" id="415015"/>
    <lineage>
        <taxon>Bacteria</taxon>
        <taxon>Bacillati</taxon>
        <taxon>Bacillota</taxon>
        <taxon>Clostridia</taxon>
        <taxon>Eubacteriales</taxon>
        <taxon>Proteiniborus</taxon>
    </lineage>
</organism>